<feature type="domain" description="Tyr recombinase" evidence="2">
    <location>
        <begin position="144"/>
        <end position="285"/>
    </location>
</feature>
<dbReference type="PANTHER" id="PTHR30349">
    <property type="entry name" value="PHAGE INTEGRASE-RELATED"/>
    <property type="match status" value="1"/>
</dbReference>
<evidence type="ECO:0000313" key="4">
    <source>
        <dbReference type="Proteomes" id="UP000178122"/>
    </source>
</evidence>
<reference evidence="3 4" key="1">
    <citation type="journal article" date="2016" name="Nat. Commun.">
        <title>Thousands of microbial genomes shed light on interconnected biogeochemical processes in an aquifer system.</title>
        <authorList>
            <person name="Anantharaman K."/>
            <person name="Brown C.T."/>
            <person name="Hug L.A."/>
            <person name="Sharon I."/>
            <person name="Castelle C.J."/>
            <person name="Probst A.J."/>
            <person name="Thomas B.C."/>
            <person name="Singh A."/>
            <person name="Wilkins M.J."/>
            <person name="Karaoz U."/>
            <person name="Brodie E.L."/>
            <person name="Williams K.H."/>
            <person name="Hubbard S.S."/>
            <person name="Banfield J.F."/>
        </authorList>
    </citation>
    <scope>NUCLEOTIDE SEQUENCE [LARGE SCALE GENOMIC DNA]</scope>
</reference>
<dbReference type="GO" id="GO:0006310">
    <property type="term" value="P:DNA recombination"/>
    <property type="evidence" value="ECO:0007669"/>
    <property type="project" value="UniProtKB-KW"/>
</dbReference>
<dbReference type="Pfam" id="PF00589">
    <property type="entry name" value="Phage_integrase"/>
    <property type="match status" value="1"/>
</dbReference>
<dbReference type="PROSITE" id="PS51898">
    <property type="entry name" value="TYR_RECOMBINASE"/>
    <property type="match status" value="1"/>
</dbReference>
<dbReference type="SUPFAM" id="SSF56349">
    <property type="entry name" value="DNA breaking-rejoining enzymes"/>
    <property type="match status" value="1"/>
</dbReference>
<organism evidence="3 4">
    <name type="scientific">Candidatus Buchananbacteria bacterium RIFCSPLOWO2_01_FULL_40_23b</name>
    <dbReference type="NCBI Taxonomy" id="1797544"/>
    <lineage>
        <taxon>Bacteria</taxon>
        <taxon>Candidatus Buchananiibacteriota</taxon>
    </lineage>
</organism>
<evidence type="ECO:0000259" key="2">
    <source>
        <dbReference type="PROSITE" id="PS51898"/>
    </source>
</evidence>
<dbReference type="Proteomes" id="UP000178122">
    <property type="component" value="Unassembled WGS sequence"/>
</dbReference>
<comment type="caution">
    <text evidence="3">The sequence shown here is derived from an EMBL/GenBank/DDBJ whole genome shotgun (WGS) entry which is preliminary data.</text>
</comment>
<dbReference type="GO" id="GO:0015074">
    <property type="term" value="P:DNA integration"/>
    <property type="evidence" value="ECO:0007669"/>
    <property type="project" value="InterPro"/>
</dbReference>
<evidence type="ECO:0000313" key="3">
    <source>
        <dbReference type="EMBL" id="OGY54210.1"/>
    </source>
</evidence>
<gene>
    <name evidence="3" type="ORF">A2912_01445</name>
</gene>
<keyword evidence="1" id="KW-0233">DNA recombination</keyword>
<dbReference type="Gene3D" id="1.10.443.10">
    <property type="entry name" value="Intergrase catalytic core"/>
    <property type="match status" value="1"/>
</dbReference>
<dbReference type="InterPro" id="IPR011010">
    <property type="entry name" value="DNA_brk_join_enz"/>
</dbReference>
<dbReference type="InterPro" id="IPR013762">
    <property type="entry name" value="Integrase-like_cat_sf"/>
</dbReference>
<evidence type="ECO:0000256" key="1">
    <source>
        <dbReference type="ARBA" id="ARBA00023172"/>
    </source>
</evidence>
<name>A0A1G1YRF6_9BACT</name>
<accession>A0A1G1YRF6</accession>
<feature type="non-terminal residue" evidence="3">
    <location>
        <position position="285"/>
    </location>
</feature>
<dbReference type="EMBL" id="MHIN01000034">
    <property type="protein sequence ID" value="OGY54210.1"/>
    <property type="molecule type" value="Genomic_DNA"/>
</dbReference>
<protein>
    <recommendedName>
        <fullName evidence="2">Tyr recombinase domain-containing protein</fullName>
    </recommendedName>
</protein>
<proteinExistence type="predicted"/>
<sequence>MNLEFPERINIHGYDKKYEQQTRLLNNVDILPENKKLIWDFVDFCNVSPETSDAIIVKYMFNLRRLAEIIKKPFKEADEKDITAALARLQEHVTWKGKPYSPHSIAGFRKAISKFWRWLYYDEYKGDAPPPIRRIKISDKVGKKEPEIYSKDEIKDIVEGMTTIRDKAFFICLYDLQCRVSELLTRQIKHIRYTDDGNIEILIEADKTKNSHWEPLYESTSYFNTWIRLHQARDNPNAPLWTIRKGMDLVPLSYPTVRKVFHNACKRQCIKRIRIHAFRKSKATH</sequence>
<dbReference type="InterPro" id="IPR002104">
    <property type="entry name" value="Integrase_catalytic"/>
</dbReference>
<dbReference type="AlphaFoldDB" id="A0A1G1YRF6"/>
<dbReference type="GO" id="GO:0003677">
    <property type="term" value="F:DNA binding"/>
    <property type="evidence" value="ECO:0007669"/>
    <property type="project" value="InterPro"/>
</dbReference>
<dbReference type="PANTHER" id="PTHR30349:SF87">
    <property type="entry name" value="TRANSPOSASE A"/>
    <property type="match status" value="1"/>
</dbReference>
<dbReference type="InterPro" id="IPR050090">
    <property type="entry name" value="Tyrosine_recombinase_XerCD"/>
</dbReference>